<dbReference type="Gene3D" id="3.40.30.10">
    <property type="entry name" value="Glutaredoxin"/>
    <property type="match status" value="1"/>
</dbReference>
<dbReference type="PANTHER" id="PTHR31902:SF7">
    <property type="entry name" value="ALTERED INHERITANCE OF MITOCHONDRIA PROTEIN 32"/>
    <property type="match status" value="1"/>
</dbReference>
<evidence type="ECO:0000313" key="4">
    <source>
        <dbReference type="Proteomes" id="UP000002059"/>
    </source>
</evidence>
<protein>
    <recommendedName>
        <fullName evidence="2">Altered inheritance of mitochondria protein 32</fullName>
    </recommendedName>
</protein>
<dbReference type="InterPro" id="IPR009737">
    <property type="entry name" value="Aim32/Apd1-like"/>
</dbReference>
<evidence type="ECO:0000313" key="3">
    <source>
        <dbReference type="EMBL" id="EEH41308.2"/>
    </source>
</evidence>
<dbReference type="eggNOG" id="ENOG502QS3W">
    <property type="taxonomic scope" value="Eukaryota"/>
</dbReference>
<dbReference type="OMA" id="DDWPSKI"/>
<dbReference type="CDD" id="cd03062">
    <property type="entry name" value="TRX_Fd_Sucrase"/>
    <property type="match status" value="1"/>
</dbReference>
<dbReference type="KEGG" id="pbl:PAAG_03594"/>
<dbReference type="SUPFAM" id="SSF52833">
    <property type="entry name" value="Thioredoxin-like"/>
    <property type="match status" value="1"/>
</dbReference>
<dbReference type="Pfam" id="PF06999">
    <property type="entry name" value="Suc_Fer-like"/>
    <property type="match status" value="1"/>
</dbReference>
<dbReference type="RefSeq" id="XP_015701991.1">
    <property type="nucleotide sequence ID" value="XM_015845017.1"/>
</dbReference>
<gene>
    <name evidence="3" type="ORF">PAAG_03594</name>
</gene>
<sequence>MPPRSNFSHTILRTVHVHESAKTFTVPFPFTTTHYPQLRQHRSARNSFSSRRISIPPPFPVIPSCPEPTCPCAPMPVMPEGLEIDHAQNLNGTMAPYAQQLLVSTGRVNWRSRIDEDGEGEGWGMLVRGLKGLLGRGGKYSDPYNNIMITNSSFQPAQSQTDTAQASALLFPSFRYFPAIPLDPSSLETFTRAYLLATSLHSAHDVLPEPQKTLLRRDPSLQPSFTPNMTQIYHSPTVLICGHGHRDQRCGIVGPLLQAEFRRVLRAKGFVVAVGGGGDGGACGDGEGHGSGSGEFVDAIGRANVGLISHIGGHKFAGNVIIYLPPSATVEGGSQEDGGVMSLAGKGIWYGRVEPRHVEGIVEETVLRGRVISEHFRGGVGKDGSALFFTLFFTAPSGDIESSQDSFGRWVHYMKPHDSHASHSGVYAISNLQLTGTQDIGD</sequence>
<comment type="similarity">
    <text evidence="1">Belongs to the AIM32 family.</text>
</comment>
<dbReference type="GeneID" id="9098390"/>
<reference evidence="3 4" key="1">
    <citation type="journal article" date="2011" name="PLoS Genet.">
        <title>Comparative genomic analysis of human fungal pathogens causing paracoccidioidomycosis.</title>
        <authorList>
            <person name="Desjardins C.A."/>
            <person name="Champion M.D."/>
            <person name="Holder J.W."/>
            <person name="Muszewska A."/>
            <person name="Goldberg J."/>
            <person name="Bailao A.M."/>
            <person name="Brigido M.M."/>
            <person name="Ferreira M.E."/>
            <person name="Garcia A.M."/>
            <person name="Grynberg M."/>
            <person name="Gujja S."/>
            <person name="Heiman D.I."/>
            <person name="Henn M.R."/>
            <person name="Kodira C.D."/>
            <person name="Leon-Narvaez H."/>
            <person name="Longo L.V."/>
            <person name="Ma L.J."/>
            <person name="Malavazi I."/>
            <person name="Matsuo A.L."/>
            <person name="Morais F.V."/>
            <person name="Pereira M."/>
            <person name="Rodriguez-Brito S."/>
            <person name="Sakthikumar S."/>
            <person name="Salem-Izacc S.M."/>
            <person name="Sykes S.M."/>
            <person name="Teixeira M.M."/>
            <person name="Vallejo M.C."/>
            <person name="Walter M.E."/>
            <person name="Yandava C."/>
            <person name="Young S."/>
            <person name="Zeng Q."/>
            <person name="Zucker J."/>
            <person name="Felipe M.S."/>
            <person name="Goldman G.H."/>
            <person name="Haas B.J."/>
            <person name="McEwen J.G."/>
            <person name="Nino-Vega G."/>
            <person name="Puccia R."/>
            <person name="San-Blas G."/>
            <person name="Soares C.M."/>
            <person name="Birren B.W."/>
            <person name="Cuomo C.A."/>
        </authorList>
    </citation>
    <scope>NUCLEOTIDE SEQUENCE [LARGE SCALE GENOMIC DNA]</scope>
    <source>
        <strain evidence="4">ATCC MYA-826 / Pb01</strain>
    </source>
</reference>
<proteinExistence type="inferred from homology"/>
<dbReference type="InterPro" id="IPR036249">
    <property type="entry name" value="Thioredoxin-like_sf"/>
</dbReference>
<dbReference type="STRING" id="502779.C1GXM0"/>
<dbReference type="OrthoDB" id="10253744at2759"/>
<evidence type="ECO:0000256" key="1">
    <source>
        <dbReference type="ARBA" id="ARBA00038208"/>
    </source>
</evidence>
<accession>C1GXM0</accession>
<evidence type="ECO:0000256" key="2">
    <source>
        <dbReference type="ARBA" id="ARBA00040895"/>
    </source>
</evidence>
<dbReference type="EMBL" id="KN293998">
    <property type="protein sequence ID" value="EEH41308.2"/>
    <property type="molecule type" value="Genomic_DNA"/>
</dbReference>
<dbReference type="PANTHER" id="PTHR31902">
    <property type="entry name" value="ACTIN PATCHES DISTAL PROTEIN 1"/>
    <property type="match status" value="1"/>
</dbReference>
<dbReference type="HOGENOM" id="CLU_044499_0_0_1"/>
<organism evidence="3 4">
    <name type="scientific">Paracoccidioides lutzii (strain ATCC MYA-826 / Pb01)</name>
    <name type="common">Paracoccidioides brasiliensis</name>
    <dbReference type="NCBI Taxonomy" id="502779"/>
    <lineage>
        <taxon>Eukaryota</taxon>
        <taxon>Fungi</taxon>
        <taxon>Dikarya</taxon>
        <taxon>Ascomycota</taxon>
        <taxon>Pezizomycotina</taxon>
        <taxon>Eurotiomycetes</taxon>
        <taxon>Eurotiomycetidae</taxon>
        <taxon>Onygenales</taxon>
        <taxon>Ajellomycetaceae</taxon>
        <taxon>Paracoccidioides</taxon>
    </lineage>
</organism>
<dbReference type="Proteomes" id="UP000002059">
    <property type="component" value="Partially assembled WGS sequence"/>
</dbReference>
<dbReference type="VEuPathDB" id="FungiDB:PAAG_03594"/>
<dbReference type="AlphaFoldDB" id="C1GXM0"/>
<keyword evidence="4" id="KW-1185">Reference proteome</keyword>
<name>C1GXM0_PARBA</name>